<sequence length="147" mass="16146">MLRKIILAISITTSLTLVGCSTSMPNPSTDRNLDQLQNKNWVLTEINQVVYKADPTQSAVPTMTFDSNEVSGTDGCNQFMGGYAVMGTQIKFANLKAVENNACSNATNLPQKFSQALSQVVSYEASKTELKFLDSNNRVVIKFKNLK</sequence>
<dbReference type="InterPro" id="IPR038670">
    <property type="entry name" value="HslJ-like_sf"/>
</dbReference>
<dbReference type="RefSeq" id="WP_086193451.1">
    <property type="nucleotide sequence ID" value="NZ_JABERL010000001.1"/>
</dbReference>
<evidence type="ECO:0000313" key="3">
    <source>
        <dbReference type="Proteomes" id="UP000569202"/>
    </source>
</evidence>
<dbReference type="PROSITE" id="PS51257">
    <property type="entry name" value="PROKAR_LIPOPROTEIN"/>
    <property type="match status" value="1"/>
</dbReference>
<dbReference type="InterPro" id="IPR053147">
    <property type="entry name" value="Hsp_HslJ-like"/>
</dbReference>
<accession>A0A7Y2W9F8</accession>
<accession>A0A241VIE5</accession>
<name>A0A241VIE5_9GAMM</name>
<proteinExistence type="predicted"/>
<dbReference type="PANTHER" id="PTHR35535">
    <property type="entry name" value="HEAT SHOCK PROTEIN HSLJ"/>
    <property type="match status" value="1"/>
</dbReference>
<comment type="caution">
    <text evidence="2">The sequence shown here is derived from an EMBL/GenBank/DDBJ whole genome shotgun (WGS) entry which is preliminary data.</text>
</comment>
<feature type="domain" description="DUF306" evidence="1">
    <location>
        <begin position="35"/>
        <end position="144"/>
    </location>
</feature>
<dbReference type="AlphaFoldDB" id="A0A241VIE5"/>
<organism evidence="2 3">
    <name type="scientific">Acinetobacter terrae</name>
    <dbReference type="NCBI Taxonomy" id="2731247"/>
    <lineage>
        <taxon>Bacteria</taxon>
        <taxon>Pseudomonadati</taxon>
        <taxon>Pseudomonadota</taxon>
        <taxon>Gammaproteobacteria</taxon>
        <taxon>Moraxellales</taxon>
        <taxon>Moraxellaceae</taxon>
        <taxon>Acinetobacter</taxon>
        <taxon>Acinetobacter Taxon 24</taxon>
    </lineage>
</organism>
<dbReference type="PANTHER" id="PTHR35535:SF1">
    <property type="entry name" value="HEAT SHOCK PROTEIN HSLJ"/>
    <property type="match status" value="1"/>
</dbReference>
<dbReference type="Gene3D" id="2.40.128.270">
    <property type="match status" value="1"/>
</dbReference>
<dbReference type="InterPro" id="IPR005184">
    <property type="entry name" value="DUF306_Meta_HslJ"/>
</dbReference>
<evidence type="ECO:0000259" key="1">
    <source>
        <dbReference type="Pfam" id="PF03724"/>
    </source>
</evidence>
<evidence type="ECO:0000313" key="2">
    <source>
        <dbReference type="EMBL" id="NNH76207.1"/>
    </source>
</evidence>
<dbReference type="EMBL" id="JABERL010000001">
    <property type="protein sequence ID" value="NNH76207.1"/>
    <property type="molecule type" value="Genomic_DNA"/>
</dbReference>
<gene>
    <name evidence="2" type="ORF">HLH17_00570</name>
</gene>
<protein>
    <submittedName>
        <fullName evidence="2">META domain-containing protein</fullName>
    </submittedName>
</protein>
<dbReference type="Pfam" id="PF03724">
    <property type="entry name" value="META"/>
    <property type="match status" value="1"/>
</dbReference>
<reference evidence="2 3" key="1">
    <citation type="submission" date="2020-04" db="EMBL/GenBank/DDBJ databases">
        <title>Acinetobacter Taxon 24.</title>
        <authorList>
            <person name="Nemec A."/>
            <person name="Radolfova-Krizova L."/>
            <person name="Higgins P.G."/>
            <person name="Spanelova P."/>
        </authorList>
    </citation>
    <scope>NUCLEOTIDE SEQUENCE [LARGE SCALE GENOMIC DNA]</scope>
    <source>
        <strain evidence="2 3">ANC 5380</strain>
    </source>
</reference>
<dbReference type="Proteomes" id="UP000569202">
    <property type="component" value="Unassembled WGS sequence"/>
</dbReference>